<dbReference type="Pfam" id="PF00168">
    <property type="entry name" value="C2"/>
    <property type="match status" value="1"/>
</dbReference>
<dbReference type="SUPFAM" id="SSF49562">
    <property type="entry name" value="C2 domain (Calcium/lipid-binding domain, CaLB)"/>
    <property type="match status" value="1"/>
</dbReference>
<dbReference type="InterPro" id="IPR056290">
    <property type="entry name" value="CEPT76/DRC7_peptidase-like_dom"/>
</dbReference>
<comment type="caution">
    <text evidence="4">The sequence shown here is derived from an EMBL/GenBank/DDBJ whole genome shotgun (WGS) entry which is preliminary data.</text>
</comment>
<evidence type="ECO:0000313" key="4">
    <source>
        <dbReference type="EMBL" id="KOB70997.1"/>
    </source>
</evidence>
<evidence type="ECO:0000256" key="1">
    <source>
        <dbReference type="SAM" id="Coils"/>
    </source>
</evidence>
<gene>
    <name evidence="4" type="ORF">OBRU01_14507</name>
</gene>
<proteinExistence type="predicted"/>
<dbReference type="GO" id="GO:1905515">
    <property type="term" value="P:non-motile cilium assembly"/>
    <property type="evidence" value="ECO:0007669"/>
    <property type="project" value="TreeGrafter"/>
</dbReference>
<dbReference type="Pfam" id="PF24656">
    <property type="entry name" value="CEPT76_peptidase"/>
    <property type="match status" value="1"/>
</dbReference>
<feature type="compositionally biased region" description="Basic and acidic residues" evidence="2">
    <location>
        <begin position="1065"/>
        <end position="1075"/>
    </location>
</feature>
<dbReference type="PROSITE" id="PS50004">
    <property type="entry name" value="C2"/>
    <property type="match status" value="1"/>
</dbReference>
<dbReference type="InterPro" id="IPR035892">
    <property type="entry name" value="C2_domain_sf"/>
</dbReference>
<dbReference type="Proteomes" id="UP000037510">
    <property type="component" value="Unassembled WGS sequence"/>
</dbReference>
<reference evidence="4 5" key="1">
    <citation type="journal article" date="2015" name="Genome Biol. Evol.">
        <title>The genome of winter moth (Operophtera brumata) provides a genomic perspective on sexual dimorphism and phenology.</title>
        <authorList>
            <person name="Derks M.F."/>
            <person name="Smit S."/>
            <person name="Salis L."/>
            <person name="Schijlen E."/>
            <person name="Bossers A."/>
            <person name="Mateman C."/>
            <person name="Pijl A.S."/>
            <person name="de Ridder D."/>
            <person name="Groenen M.A."/>
            <person name="Visser M.E."/>
            <person name="Megens H.J."/>
        </authorList>
    </citation>
    <scope>NUCLEOTIDE SEQUENCE [LARGE SCALE GENOMIC DNA]</scope>
    <source>
        <strain evidence="4">WM2013NL</strain>
        <tissue evidence="4">Head and thorax</tissue>
    </source>
</reference>
<feature type="compositionally biased region" description="Low complexity" evidence="2">
    <location>
        <begin position="1045"/>
        <end position="1062"/>
    </location>
</feature>
<name>A0A0L7L6B7_OPEBR</name>
<dbReference type="Gene3D" id="2.60.40.150">
    <property type="entry name" value="C2 domain"/>
    <property type="match status" value="1"/>
</dbReference>
<evidence type="ECO:0000256" key="2">
    <source>
        <dbReference type="SAM" id="MobiDB-lite"/>
    </source>
</evidence>
<dbReference type="STRING" id="104452.A0A0L7L6B7"/>
<dbReference type="EMBL" id="JTDY01002659">
    <property type="protein sequence ID" value="KOB70997.1"/>
    <property type="molecule type" value="Genomic_DNA"/>
</dbReference>
<keyword evidence="1" id="KW-0175">Coiled coil</keyword>
<evidence type="ECO:0000259" key="3">
    <source>
        <dbReference type="PROSITE" id="PS50004"/>
    </source>
</evidence>
<dbReference type="GO" id="GO:0035869">
    <property type="term" value="C:ciliary transition zone"/>
    <property type="evidence" value="ECO:0007669"/>
    <property type="project" value="TreeGrafter"/>
</dbReference>
<accession>A0A0L7L6B7</accession>
<dbReference type="SMART" id="SM00239">
    <property type="entry name" value="C2"/>
    <property type="match status" value="1"/>
</dbReference>
<dbReference type="GO" id="GO:1904491">
    <property type="term" value="P:protein localization to ciliary transition zone"/>
    <property type="evidence" value="ECO:0007669"/>
    <property type="project" value="TreeGrafter"/>
</dbReference>
<dbReference type="InterPro" id="IPR000008">
    <property type="entry name" value="C2_dom"/>
</dbReference>
<feature type="coiled-coil region" evidence="1">
    <location>
        <begin position="217"/>
        <end position="254"/>
    </location>
</feature>
<dbReference type="PANTHER" id="PTHR20837">
    <property type="entry name" value="CENTROSOMAL PROTEIN-RELATED"/>
    <property type="match status" value="1"/>
</dbReference>
<dbReference type="PANTHER" id="PTHR20837:SF0">
    <property type="entry name" value="COILED-COIL AND C2 DOMAIN-CONTAINING PROTEIN 2A"/>
    <property type="match status" value="1"/>
</dbReference>
<feature type="domain" description="C2" evidence="3">
    <location>
        <begin position="763"/>
        <end position="921"/>
    </location>
</feature>
<keyword evidence="5" id="KW-1185">Reference proteome</keyword>
<organism evidence="4 5">
    <name type="scientific">Operophtera brumata</name>
    <name type="common">Winter moth</name>
    <name type="synonym">Phalaena brumata</name>
    <dbReference type="NCBI Taxonomy" id="104452"/>
    <lineage>
        <taxon>Eukaryota</taxon>
        <taxon>Metazoa</taxon>
        <taxon>Ecdysozoa</taxon>
        <taxon>Arthropoda</taxon>
        <taxon>Hexapoda</taxon>
        <taxon>Insecta</taxon>
        <taxon>Pterygota</taxon>
        <taxon>Neoptera</taxon>
        <taxon>Endopterygota</taxon>
        <taxon>Lepidoptera</taxon>
        <taxon>Glossata</taxon>
        <taxon>Ditrysia</taxon>
        <taxon>Geometroidea</taxon>
        <taxon>Geometridae</taxon>
        <taxon>Larentiinae</taxon>
        <taxon>Operophtera</taxon>
    </lineage>
</organism>
<protein>
    <submittedName>
        <fullName evidence="4">Putative coiled-coil and C2 domain containing 2A</fullName>
    </submittedName>
</protein>
<dbReference type="InterPro" id="IPR052434">
    <property type="entry name" value="Tectonic-like_complex_comp"/>
</dbReference>
<evidence type="ECO:0000313" key="5">
    <source>
        <dbReference type="Proteomes" id="UP000037510"/>
    </source>
</evidence>
<sequence length="1418" mass="162913">MTENIELYSYPSRKEQQEDIQVYHEIKQEALTETAEPTSSKLIITESINSYEFFTIQEPKPTHKKGEKKKKGKKKEKSLNLMDMVNSELASMSVPITGNVIEIVENRNNYFRDYFNCFASDFRTIQRKQSYFDLKRRFQSSQTIHMSPVFPDELLAMSAIETQESFPVEYIGPAPFDDVLAEYNITDDEHSTKFLDVELKNIKFKHHHKFSLESLLYVKLIEQFDEYENLHQTLKELSRDIKVSRETKNNLKKDLIKVSPSKKDELRFDATVRKYAGQLLNLKDKYRETFKEHKLCTHKILSLWSDIEMIRDKFQCKDTLYDLYIKKYSISLDEFEKEWNDLYEAEFTDMLDKLEYEYVGKYIEYREAKIDHSLENGSNKKRSKPRMNVNEEELKAEVERLVNSVILREKIDLSLVKAEESISESNKIRNVYHFEVYVDKTFVCASEDYKSDDKILGVNFIESFSVEILPINKNLIIVLFENNKEVANVQLNISKVKNINVSNDFAAIEFQYHNDEGSTTKCVGSGYSIKEIAAANKVRLKSSNIFKGNLTTTCEVLIRIGFRETMDQMEATKSSMEVGKKLQRLLHGIDKPDINVLTYIIGQIYDKDVRSDENITHTINRLCNMNISQSADYTFPIEENSPEHVRLKLLHLRNSGGFTHVENKMVPIHGSQISTEQLNCLQNTKAKDIDIDYLKSKESDMDRIELQRFIAAKYIKKLNNNVIKSLNDHLMVKTHKDVVREYQNFSLRSLFSKEGSAPCLAPISSNTKQQILADSLNKDQEIQMTVVRAFNLLDRSNAMMEDSENDIDTIAGSAEPVSGFQVRPLRPYVKISYHGASAQTVTAMGCHPTWNHTLKFSTKLNPLSTLQINIFDEYKDNISEGEGTEDQSNRTVHYRYSSKWLGTAQVPLFTVLSLGTLRGTFKISAPPLLIGYETLQNKESSSLMPEVTQLMKKVTSFITLHITTSLSHLGGFQMYNQPSPSSTEDNYIIKYLNTFVTDYINDFPNRNISLTFIDSAGRNKCVSQFLQPIPMPSREYFPKNPKNCSSALSKSSGYSRSSSSKSSGRKREVDLEANGDKESVYSQGSWKGGDDLGKMINSCLRYVSLIPSYDVTETHAVTLMGLELLKVLYGTPLDHSILLASYFLYLGIRSWIAIGLGLPRGRSSYVIIQYDLAARRYVLTSDVIRSRGFLRTDGYMWIVCDASSGERSDVRDVACPMKTVDCVFDSENIWVNIQSSQDCENVLFDFSKPSDWQPVFDKSFFVMKHPLVNDSNVYTPPGRVESLRQALEAKIKGKVQKWRPHMKTIWNRYCSGLLRDALLYWEYWSFSSNENKPGFSQKFKQLMVTYRMFGFPLNLPFISTKCVISAVKSTGVQLNDDPDAEFALAVEVKKFSLPTLTVNFQDYQISIWILSENSLPVY</sequence>
<feature type="region of interest" description="Disordered" evidence="2">
    <location>
        <begin position="1041"/>
        <end position="1075"/>
    </location>
</feature>